<organism evidence="2 3">
    <name type="scientific">Phormidesmis priestleyi Ana</name>
    <dbReference type="NCBI Taxonomy" id="1666911"/>
    <lineage>
        <taxon>Bacteria</taxon>
        <taxon>Bacillati</taxon>
        <taxon>Cyanobacteriota</taxon>
        <taxon>Cyanophyceae</taxon>
        <taxon>Leptolyngbyales</taxon>
        <taxon>Leptolyngbyaceae</taxon>
        <taxon>Phormidesmis</taxon>
    </lineage>
</organism>
<sequence length="73" mass="7763">MSEQLPKKDSRRLMQIGNRLSQASKIVMISMVTALIVFGLFNFNNAPVMATALLICGGIGTAGILGLVSRGKL</sequence>
<gene>
    <name evidence="2" type="ORF">HLUCCA11_14030</name>
</gene>
<evidence type="ECO:0000313" key="3">
    <source>
        <dbReference type="Proteomes" id="UP000050465"/>
    </source>
</evidence>
<evidence type="ECO:0000256" key="1">
    <source>
        <dbReference type="SAM" id="Phobius"/>
    </source>
</evidence>
<evidence type="ECO:0000313" key="2">
    <source>
        <dbReference type="EMBL" id="KPQ34627.1"/>
    </source>
</evidence>
<proteinExistence type="predicted"/>
<feature type="transmembrane region" description="Helical" evidence="1">
    <location>
        <begin position="47"/>
        <end position="68"/>
    </location>
</feature>
<keyword evidence="1" id="KW-0472">Membrane</keyword>
<name>A0A0P7YVH3_9CYAN</name>
<dbReference type="STRING" id="1666911.HLUCCA11_14030"/>
<dbReference type="AlphaFoldDB" id="A0A0P7YVH3"/>
<keyword evidence="1" id="KW-0812">Transmembrane</keyword>
<keyword evidence="1" id="KW-1133">Transmembrane helix</keyword>
<feature type="transmembrane region" description="Helical" evidence="1">
    <location>
        <begin position="20"/>
        <end position="41"/>
    </location>
</feature>
<reference evidence="2 3" key="1">
    <citation type="submission" date="2015-09" db="EMBL/GenBank/DDBJ databases">
        <title>Identification and resolution of microdiversity through metagenomic sequencing of parallel consortia.</title>
        <authorList>
            <person name="Nelson W.C."/>
            <person name="Romine M.F."/>
            <person name="Lindemann S.R."/>
        </authorList>
    </citation>
    <scope>NUCLEOTIDE SEQUENCE [LARGE SCALE GENOMIC DNA]</scope>
    <source>
        <strain evidence="2">Ana</strain>
    </source>
</reference>
<dbReference type="Proteomes" id="UP000050465">
    <property type="component" value="Unassembled WGS sequence"/>
</dbReference>
<dbReference type="EMBL" id="LJZR01000018">
    <property type="protein sequence ID" value="KPQ34627.1"/>
    <property type="molecule type" value="Genomic_DNA"/>
</dbReference>
<comment type="caution">
    <text evidence="2">The sequence shown here is derived from an EMBL/GenBank/DDBJ whole genome shotgun (WGS) entry which is preliminary data.</text>
</comment>
<protein>
    <submittedName>
        <fullName evidence="2">Uncharacterized protein</fullName>
    </submittedName>
</protein>
<accession>A0A0P7YVH3</accession>